<evidence type="ECO:0000256" key="3">
    <source>
        <dbReference type="ARBA" id="ARBA00022679"/>
    </source>
</evidence>
<gene>
    <name evidence="8" type="ORF">GCM10008959_38220</name>
</gene>
<evidence type="ECO:0000256" key="2">
    <source>
        <dbReference type="ARBA" id="ARBA00005182"/>
    </source>
</evidence>
<name>A0ABQ2RW47_9DEIO</name>
<comment type="pathway">
    <text evidence="2">Glycan biosynthesis; alginate biosynthesis.</text>
</comment>
<keyword evidence="6" id="KW-0016">Alginate biosynthesis</keyword>
<sequence>MITQRVTIGISLLLAISFNRAGAQTIEICDKAKLGANSLIESNEGWLLRSNPLRPTLDLSQGRRLDVNERRAITALARSFKRNGTDIVMVPIPQRGVLAHLSSNKFETLAIYDSAKALNSYQEFVRQVQILGFKAVDISKLDKVGLQNFALRRDHHWGSTGAKLSAESVVQILYPSNSTQAYTLQKTRDAVISGSVSQVLKDNCGTSQAPEMVEQFQAVSAEKQTDLFSDEELNVVFGTSNTASKEFSFVEFIKYFSGQDFVNLGLVGGNTFGSMEDWFSSKKLSMPDKAVWEFEYTVAANKDYPDYSFAVKGWEIAARLSAVCEDKPLQKRSENGFTILPFNKDKYSVTLLDINDKTLKSIDYTINDVVTGKLAKSLRLNNDDGKYYFVNTLPDMPISGDLKIKIKPELVEAYKCRFPEEILSNINVISDESIDLIDSSRESDFYTQNFSTLERGSNRWSLGKLSMISFSGIKNKLYKVNLSGALPMKGQKISVFINGKNISNFSKDSGAVFNLEQSFQSTGDDSVVILSNMSNSTDGFAPGDKRDLAVNFTKFNIILQNR</sequence>
<dbReference type="EMBL" id="BMQM01000042">
    <property type="protein sequence ID" value="GGR73168.1"/>
    <property type="molecule type" value="Genomic_DNA"/>
</dbReference>
<keyword evidence="4" id="KW-0732">Signal</keyword>
<dbReference type="Proteomes" id="UP000634308">
    <property type="component" value="Unassembled WGS sequence"/>
</dbReference>
<evidence type="ECO:0000313" key="9">
    <source>
        <dbReference type="Proteomes" id="UP000634308"/>
    </source>
</evidence>
<keyword evidence="3" id="KW-0808">Transferase</keyword>
<evidence type="ECO:0000256" key="6">
    <source>
        <dbReference type="ARBA" id="ARBA00022841"/>
    </source>
</evidence>
<keyword evidence="5" id="KW-0574">Periplasm</keyword>
<evidence type="ECO:0000256" key="1">
    <source>
        <dbReference type="ARBA" id="ARBA00004418"/>
    </source>
</evidence>
<evidence type="ECO:0000256" key="4">
    <source>
        <dbReference type="ARBA" id="ARBA00022729"/>
    </source>
</evidence>
<evidence type="ECO:0000256" key="5">
    <source>
        <dbReference type="ARBA" id="ARBA00022764"/>
    </source>
</evidence>
<comment type="caution">
    <text evidence="8">The sequence shown here is derived from an EMBL/GenBank/DDBJ whole genome shotgun (WGS) entry which is preliminary data.</text>
</comment>
<evidence type="ECO:0000259" key="7">
    <source>
        <dbReference type="Pfam" id="PF16822"/>
    </source>
</evidence>
<accession>A0ABQ2RW47</accession>
<dbReference type="InterPro" id="IPR031811">
    <property type="entry name" value="ALGX/ALGJ_SGNH-like"/>
</dbReference>
<reference evidence="9" key="1">
    <citation type="journal article" date="2019" name="Int. J. Syst. Evol. Microbiol.">
        <title>The Global Catalogue of Microorganisms (GCM) 10K type strain sequencing project: providing services to taxonomists for standard genome sequencing and annotation.</title>
        <authorList>
            <consortium name="The Broad Institute Genomics Platform"/>
            <consortium name="The Broad Institute Genome Sequencing Center for Infectious Disease"/>
            <person name="Wu L."/>
            <person name="Ma J."/>
        </authorList>
    </citation>
    <scope>NUCLEOTIDE SEQUENCE [LARGE SCALE GENOMIC DNA]</scope>
    <source>
        <strain evidence="9">JCM 31404</strain>
    </source>
</reference>
<evidence type="ECO:0000313" key="8">
    <source>
        <dbReference type="EMBL" id="GGR73168.1"/>
    </source>
</evidence>
<comment type="subcellular location">
    <subcellularLocation>
        <location evidence="1">Periplasm</location>
    </subcellularLocation>
</comment>
<proteinExistence type="predicted"/>
<organism evidence="8 9">
    <name type="scientific">Deinococcus seoulensis</name>
    <dbReference type="NCBI Taxonomy" id="1837379"/>
    <lineage>
        <taxon>Bacteria</taxon>
        <taxon>Thermotogati</taxon>
        <taxon>Deinococcota</taxon>
        <taxon>Deinococci</taxon>
        <taxon>Deinococcales</taxon>
        <taxon>Deinococcaceae</taxon>
        <taxon>Deinococcus</taxon>
    </lineage>
</organism>
<keyword evidence="9" id="KW-1185">Reference proteome</keyword>
<protein>
    <recommendedName>
        <fullName evidence="7">AlgX/AlgJ SGNH hydrolase-like domain-containing protein</fullName>
    </recommendedName>
</protein>
<dbReference type="RefSeq" id="WP_189066578.1">
    <property type="nucleotide sequence ID" value="NZ_BMQM01000042.1"/>
</dbReference>
<feature type="domain" description="AlgX/AlgJ SGNH hydrolase-like" evidence="7">
    <location>
        <begin position="41"/>
        <end position="295"/>
    </location>
</feature>
<dbReference type="Pfam" id="PF16822">
    <property type="entry name" value="ALGX"/>
    <property type="match status" value="1"/>
</dbReference>